<dbReference type="NCBIfam" id="TIGR03370">
    <property type="entry name" value="VPLPA-CTERM"/>
    <property type="match status" value="1"/>
</dbReference>
<evidence type="ECO:0008006" key="4">
    <source>
        <dbReference type="Google" id="ProtNLM"/>
    </source>
</evidence>
<proteinExistence type="predicted"/>
<gene>
    <name evidence="2" type="ORF">A3196_10830</name>
</gene>
<reference evidence="2 3" key="1">
    <citation type="submission" date="2016-03" db="EMBL/GenBank/DDBJ databases">
        <title>Chemosynthetic sulphur-oxidizing symbionts of marine invertebrate animals are capable of nitrogen fixation.</title>
        <authorList>
            <person name="Petersen J.M."/>
            <person name="Kemper A."/>
            <person name="Gruber-Vodicka H."/>
            <person name="Cardini U."/>
            <person name="Geest Mvander."/>
            <person name="Kleiner M."/>
            <person name="Bulgheresi S."/>
            <person name="Fussmann M."/>
            <person name="Herbold C."/>
            <person name="Seah B.K.B."/>
            <person name="Antony C.Paul."/>
            <person name="Liu D."/>
            <person name="Belitz A."/>
            <person name="Weber M."/>
        </authorList>
    </citation>
    <scope>NUCLEOTIDE SEQUENCE [LARGE SCALE GENOMIC DNA]</scope>
    <source>
        <strain evidence="2">G_D</strain>
    </source>
</reference>
<organism evidence="2 3">
    <name type="scientific">Candidatus Thiodiazotropha endoloripes</name>
    <dbReference type="NCBI Taxonomy" id="1818881"/>
    <lineage>
        <taxon>Bacteria</taxon>
        <taxon>Pseudomonadati</taxon>
        <taxon>Pseudomonadota</taxon>
        <taxon>Gammaproteobacteria</taxon>
        <taxon>Chromatiales</taxon>
        <taxon>Sedimenticolaceae</taxon>
        <taxon>Candidatus Thiodiazotropha</taxon>
    </lineage>
</organism>
<keyword evidence="1" id="KW-0732">Signal</keyword>
<dbReference type="OrthoDB" id="5572386at2"/>
<sequence>MKLLKRISSAILGLVSLFGLGSATAVNYNVDLTLGQTHTFNHLHTDSYDYSGAFTDTGTFELSNAGTVNVSIVDNELTSVVDLLSVSAFTVYDSSSNALFSTSELVNTVIPLSNLAAGVYTLQFVGDANGIFGAAYDVTVSAVPLPAAAWFFGTALIGFAAYSARRAV</sequence>
<evidence type="ECO:0000313" key="3">
    <source>
        <dbReference type="Proteomes" id="UP000094849"/>
    </source>
</evidence>
<evidence type="ECO:0000313" key="2">
    <source>
        <dbReference type="EMBL" id="ODB97209.1"/>
    </source>
</evidence>
<keyword evidence="3" id="KW-1185">Reference proteome</keyword>
<name>A0A1E2UR52_9GAMM</name>
<dbReference type="InterPro" id="IPR022472">
    <property type="entry name" value="VPLPA-CTERM"/>
</dbReference>
<accession>A0A1E2UR52</accession>
<protein>
    <recommendedName>
        <fullName evidence="4">Peptidase C-terminal archaeal/bacterial domain-containing protein</fullName>
    </recommendedName>
</protein>
<dbReference type="RefSeq" id="WP_069019825.1">
    <property type="nucleotide sequence ID" value="NZ_LVJY01000005.1"/>
</dbReference>
<feature type="chain" id="PRO_5009119127" description="Peptidase C-terminal archaeal/bacterial domain-containing protein" evidence="1">
    <location>
        <begin position="26"/>
        <end position="168"/>
    </location>
</feature>
<dbReference type="AlphaFoldDB" id="A0A1E2UR52"/>
<comment type="caution">
    <text evidence="2">The sequence shown here is derived from an EMBL/GenBank/DDBJ whole genome shotgun (WGS) entry which is preliminary data.</text>
</comment>
<evidence type="ECO:0000256" key="1">
    <source>
        <dbReference type="SAM" id="SignalP"/>
    </source>
</evidence>
<feature type="signal peptide" evidence="1">
    <location>
        <begin position="1"/>
        <end position="25"/>
    </location>
</feature>
<dbReference type="Proteomes" id="UP000094849">
    <property type="component" value="Unassembled WGS sequence"/>
</dbReference>
<dbReference type="EMBL" id="LVJZ01000003">
    <property type="protein sequence ID" value="ODB97209.1"/>
    <property type="molecule type" value="Genomic_DNA"/>
</dbReference>